<dbReference type="PANTHER" id="PTHR31299:SF0">
    <property type="entry name" value="ESTERASE, PUTATIVE (AFU_ORTHOLOGUE AFUA_1G05850)-RELATED"/>
    <property type="match status" value="1"/>
</dbReference>
<evidence type="ECO:0000256" key="1">
    <source>
        <dbReference type="SAM" id="MobiDB-lite"/>
    </source>
</evidence>
<dbReference type="GeneID" id="93507227"/>
<dbReference type="RefSeq" id="WP_081595778.1">
    <property type="nucleotide sequence ID" value="NZ_JBIRUQ010000003.1"/>
</dbReference>
<accession>A0ABW7TQ70</accession>
<dbReference type="PANTHER" id="PTHR31299">
    <property type="entry name" value="ESTERASE, PUTATIVE (AFU_ORTHOLOGUE AFUA_1G05850)-RELATED"/>
    <property type="match status" value="1"/>
</dbReference>
<dbReference type="InterPro" id="IPR052036">
    <property type="entry name" value="Hydrolase/PRTase-associated"/>
</dbReference>
<evidence type="ECO:0000313" key="2">
    <source>
        <dbReference type="EMBL" id="MFI1461904.1"/>
    </source>
</evidence>
<name>A0ABW7TQ70_9NOCA</name>
<feature type="region of interest" description="Disordered" evidence="1">
    <location>
        <begin position="113"/>
        <end position="149"/>
    </location>
</feature>
<keyword evidence="3" id="KW-1185">Reference proteome</keyword>
<proteinExistence type="predicted"/>
<gene>
    <name evidence="2" type="ORF">ACH4WX_14425</name>
</gene>
<protein>
    <submittedName>
        <fullName evidence="2">Erythromycin esterase family protein</fullName>
    </submittedName>
</protein>
<evidence type="ECO:0000313" key="3">
    <source>
        <dbReference type="Proteomes" id="UP001611263"/>
    </source>
</evidence>
<dbReference type="Gene3D" id="3.40.1660.10">
    <property type="entry name" value="EreA-like (biosynthetic domain)"/>
    <property type="match status" value="1"/>
</dbReference>
<dbReference type="Proteomes" id="UP001611263">
    <property type="component" value="Unassembled WGS sequence"/>
</dbReference>
<dbReference type="EMBL" id="JBIRUQ010000003">
    <property type="protein sequence ID" value="MFI1461904.1"/>
    <property type="molecule type" value="Genomic_DNA"/>
</dbReference>
<reference evidence="2 3" key="1">
    <citation type="submission" date="2024-10" db="EMBL/GenBank/DDBJ databases">
        <title>The Natural Products Discovery Center: Release of the First 8490 Sequenced Strains for Exploring Actinobacteria Biosynthetic Diversity.</title>
        <authorList>
            <person name="Kalkreuter E."/>
            <person name="Kautsar S.A."/>
            <person name="Yang D."/>
            <person name="Bader C.D."/>
            <person name="Teijaro C.N."/>
            <person name="Fluegel L."/>
            <person name="Davis C.M."/>
            <person name="Simpson J.R."/>
            <person name="Lauterbach L."/>
            <person name="Steele A.D."/>
            <person name="Gui C."/>
            <person name="Meng S."/>
            <person name="Li G."/>
            <person name="Viehrig K."/>
            <person name="Ye F."/>
            <person name="Su P."/>
            <person name="Kiefer A.F."/>
            <person name="Nichols A."/>
            <person name="Cepeda A.J."/>
            <person name="Yan W."/>
            <person name="Fan B."/>
            <person name="Jiang Y."/>
            <person name="Adhikari A."/>
            <person name="Zheng C.-J."/>
            <person name="Schuster L."/>
            <person name="Cowan T.M."/>
            <person name="Smanski M.J."/>
            <person name="Chevrette M.G."/>
            <person name="De Carvalho L.P.S."/>
            <person name="Shen B."/>
        </authorList>
    </citation>
    <scope>NUCLEOTIDE SEQUENCE [LARGE SCALE GENOMIC DNA]</scope>
    <source>
        <strain evidence="2 3">NPDC020568</strain>
    </source>
</reference>
<feature type="region of interest" description="Disordered" evidence="1">
    <location>
        <begin position="1"/>
        <end position="21"/>
    </location>
</feature>
<sequence length="149" mass="16423">MSMLQPTVSLGPAPARSPPPVSGWLVGTAQRDTVRELLPSSLEGLLHDTGNPEFLLRLDIPGPAAELLSTPRIQRAIGMVYSPGTERQNHYFRARTTQQFDAVIHIDRTTAVQPLEPDSRRDAGTMPQACERSGLCRGRTGQPQRSRER</sequence>
<comment type="caution">
    <text evidence="2">The sequence shown here is derived from an EMBL/GenBank/DDBJ whole genome shotgun (WGS) entry which is preliminary data.</text>
</comment>
<dbReference type="Pfam" id="PF05139">
    <property type="entry name" value="Erythro_esteras"/>
    <property type="match status" value="1"/>
</dbReference>
<organism evidence="2 3">
    <name type="scientific">Nocardia carnea</name>
    <dbReference type="NCBI Taxonomy" id="37328"/>
    <lineage>
        <taxon>Bacteria</taxon>
        <taxon>Bacillati</taxon>
        <taxon>Actinomycetota</taxon>
        <taxon>Actinomycetes</taxon>
        <taxon>Mycobacteriales</taxon>
        <taxon>Nocardiaceae</taxon>
        <taxon>Nocardia</taxon>
    </lineage>
</organism>
<dbReference type="InterPro" id="IPR007815">
    <property type="entry name" value="Emycin_Estase"/>
</dbReference>
<dbReference type="SUPFAM" id="SSF159501">
    <property type="entry name" value="EreA/ChaN-like"/>
    <property type="match status" value="1"/>
</dbReference>